<dbReference type="Proteomes" id="UP001064048">
    <property type="component" value="Chromosome Z"/>
</dbReference>
<keyword evidence="2" id="KW-1185">Reference proteome</keyword>
<gene>
    <name evidence="1" type="ORF">MSG28_000526</name>
</gene>
<sequence>MESANNSKVSFEPGWNDPPKISYDPTQTPPKPRNFLNKRVAFPLSGANVSPVTLPPVNLPPMPNVALIAPPAPTPANSLHHNQPSGSSSCLTNEHILEEVSKILLQLLEASSELGSKSNDIKRRVRIMEQMWRDGKFNHDVQEQMKELACALRDDVPDKADEIHKSLMVNHVSAVGMWMPGVKQLIHHCIARSELLAIDKE</sequence>
<evidence type="ECO:0000313" key="2">
    <source>
        <dbReference type="Proteomes" id="UP001064048"/>
    </source>
</evidence>
<proteinExistence type="predicted"/>
<comment type="caution">
    <text evidence="1">The sequence shown here is derived from an EMBL/GenBank/DDBJ whole genome shotgun (WGS) entry which is preliminary data.</text>
</comment>
<name>A0ACC0K0Z8_CHOFU</name>
<reference evidence="1 2" key="1">
    <citation type="journal article" date="2022" name="Genome Biol. Evol.">
        <title>The Spruce Budworm Genome: Reconstructing the Evolutionary History of Antifreeze Proteins.</title>
        <authorList>
            <person name="Beliveau C."/>
            <person name="Gagne P."/>
            <person name="Picq S."/>
            <person name="Vernygora O."/>
            <person name="Keeling C.I."/>
            <person name="Pinkney K."/>
            <person name="Doucet D."/>
            <person name="Wen F."/>
            <person name="Johnston J.S."/>
            <person name="Maaroufi H."/>
            <person name="Boyle B."/>
            <person name="Laroche J."/>
            <person name="Dewar K."/>
            <person name="Juretic N."/>
            <person name="Blackburn G."/>
            <person name="Nisole A."/>
            <person name="Brunet B."/>
            <person name="Brandao M."/>
            <person name="Lumley L."/>
            <person name="Duan J."/>
            <person name="Quan G."/>
            <person name="Lucarotti C.J."/>
            <person name="Roe A.D."/>
            <person name="Sperling F.A.H."/>
            <person name="Levesque R.C."/>
            <person name="Cusson M."/>
        </authorList>
    </citation>
    <scope>NUCLEOTIDE SEQUENCE [LARGE SCALE GENOMIC DNA]</scope>
    <source>
        <strain evidence="1">Glfc:IPQL:Cfum</strain>
    </source>
</reference>
<protein>
    <submittedName>
        <fullName evidence="1">Uncharacterized protein</fullName>
    </submittedName>
</protein>
<evidence type="ECO:0000313" key="1">
    <source>
        <dbReference type="EMBL" id="KAI8430117.1"/>
    </source>
</evidence>
<dbReference type="EMBL" id="CM046131">
    <property type="protein sequence ID" value="KAI8430117.1"/>
    <property type="molecule type" value="Genomic_DNA"/>
</dbReference>
<accession>A0ACC0K0Z8</accession>
<organism evidence="1 2">
    <name type="scientific">Choristoneura fumiferana</name>
    <name type="common">Spruce budworm moth</name>
    <name type="synonym">Archips fumiferana</name>
    <dbReference type="NCBI Taxonomy" id="7141"/>
    <lineage>
        <taxon>Eukaryota</taxon>
        <taxon>Metazoa</taxon>
        <taxon>Ecdysozoa</taxon>
        <taxon>Arthropoda</taxon>
        <taxon>Hexapoda</taxon>
        <taxon>Insecta</taxon>
        <taxon>Pterygota</taxon>
        <taxon>Neoptera</taxon>
        <taxon>Endopterygota</taxon>
        <taxon>Lepidoptera</taxon>
        <taxon>Glossata</taxon>
        <taxon>Ditrysia</taxon>
        <taxon>Tortricoidea</taxon>
        <taxon>Tortricidae</taxon>
        <taxon>Tortricinae</taxon>
        <taxon>Choristoneura</taxon>
    </lineage>
</organism>